<accession>A0AAV7HUF3</accession>
<sequence length="191" mass="21157">MAKDPGTLTPVDETIDKTIGINIENGIHHQSPSQGAISKSPEPSLPMNDTETLTAEILKLDCSPNCCVACSLKLDTLLRLVNTLIMNQEHVTIHPSEPSRSSGSTHQNLLPTFPLTKLSELEKLNTTLKDNNTARTQYNCCKIENDCSRIKTITQNNHASSHGMIESTIKSWLQQSDDRIDYRSGNKTKDK</sequence>
<evidence type="ECO:0000256" key="1">
    <source>
        <dbReference type="SAM" id="MobiDB-lite"/>
    </source>
</evidence>
<evidence type="ECO:0000313" key="3">
    <source>
        <dbReference type="Proteomes" id="UP000826195"/>
    </source>
</evidence>
<keyword evidence="3" id="KW-1185">Reference proteome</keyword>
<protein>
    <submittedName>
        <fullName evidence="2">Uncharacterized protein</fullName>
    </submittedName>
</protein>
<proteinExistence type="predicted"/>
<feature type="compositionally biased region" description="Polar residues" evidence="1">
    <location>
        <begin position="28"/>
        <end position="37"/>
    </location>
</feature>
<evidence type="ECO:0000313" key="2">
    <source>
        <dbReference type="EMBL" id="KAH0548489.1"/>
    </source>
</evidence>
<gene>
    <name evidence="2" type="ORF">KQX54_001582</name>
</gene>
<dbReference type="Proteomes" id="UP000826195">
    <property type="component" value="Unassembled WGS sequence"/>
</dbReference>
<reference evidence="2 3" key="1">
    <citation type="journal article" date="2021" name="J. Hered.">
        <title>A chromosome-level genome assembly of the parasitoid wasp, Cotesia glomerata (Hymenoptera: Braconidae).</title>
        <authorList>
            <person name="Pinto B.J."/>
            <person name="Weis J.J."/>
            <person name="Gamble T."/>
            <person name="Ode P.J."/>
            <person name="Paul R."/>
            <person name="Zaspel J.M."/>
        </authorList>
    </citation>
    <scope>NUCLEOTIDE SEQUENCE [LARGE SCALE GENOMIC DNA]</scope>
    <source>
        <strain evidence="2">CgM1</strain>
    </source>
</reference>
<comment type="caution">
    <text evidence="2">The sequence shown here is derived from an EMBL/GenBank/DDBJ whole genome shotgun (WGS) entry which is preliminary data.</text>
</comment>
<dbReference type="AlphaFoldDB" id="A0AAV7HUF3"/>
<name>A0AAV7HUF3_COTGL</name>
<dbReference type="EMBL" id="JAHXZJ010001865">
    <property type="protein sequence ID" value="KAH0548489.1"/>
    <property type="molecule type" value="Genomic_DNA"/>
</dbReference>
<organism evidence="2 3">
    <name type="scientific">Cotesia glomerata</name>
    <name type="common">Lepidopteran parasitic wasp</name>
    <name type="synonym">Apanteles glomeratus</name>
    <dbReference type="NCBI Taxonomy" id="32391"/>
    <lineage>
        <taxon>Eukaryota</taxon>
        <taxon>Metazoa</taxon>
        <taxon>Ecdysozoa</taxon>
        <taxon>Arthropoda</taxon>
        <taxon>Hexapoda</taxon>
        <taxon>Insecta</taxon>
        <taxon>Pterygota</taxon>
        <taxon>Neoptera</taxon>
        <taxon>Endopterygota</taxon>
        <taxon>Hymenoptera</taxon>
        <taxon>Apocrita</taxon>
        <taxon>Ichneumonoidea</taxon>
        <taxon>Braconidae</taxon>
        <taxon>Microgastrinae</taxon>
        <taxon>Cotesia</taxon>
    </lineage>
</organism>
<feature type="region of interest" description="Disordered" evidence="1">
    <location>
        <begin position="26"/>
        <end position="45"/>
    </location>
</feature>